<evidence type="ECO:0000256" key="1">
    <source>
        <dbReference type="SAM" id="MobiDB-lite"/>
    </source>
</evidence>
<sequence length="72" mass="7738">MIDDGSFTVLISFGRDLVVTWQVVASVATLLWTIGNDGPDSKAHRGSASPVRGQDYSRKQLKANTSTSLASR</sequence>
<gene>
    <name evidence="2" type="ORF">BJX67DRAFT_350654</name>
</gene>
<comment type="caution">
    <text evidence="2">The sequence shown here is derived from an EMBL/GenBank/DDBJ whole genome shotgun (WGS) entry which is preliminary data.</text>
</comment>
<evidence type="ECO:0000313" key="2">
    <source>
        <dbReference type="EMBL" id="KAL2868382.1"/>
    </source>
</evidence>
<dbReference type="GeneID" id="98143911"/>
<keyword evidence="3" id="KW-1185">Reference proteome</keyword>
<feature type="region of interest" description="Disordered" evidence="1">
    <location>
        <begin position="36"/>
        <end position="72"/>
    </location>
</feature>
<proteinExistence type="predicted"/>
<organism evidence="2 3">
    <name type="scientific">Aspergillus lucknowensis</name>
    <dbReference type="NCBI Taxonomy" id="176173"/>
    <lineage>
        <taxon>Eukaryota</taxon>
        <taxon>Fungi</taxon>
        <taxon>Dikarya</taxon>
        <taxon>Ascomycota</taxon>
        <taxon>Pezizomycotina</taxon>
        <taxon>Eurotiomycetes</taxon>
        <taxon>Eurotiomycetidae</taxon>
        <taxon>Eurotiales</taxon>
        <taxon>Aspergillaceae</taxon>
        <taxon>Aspergillus</taxon>
        <taxon>Aspergillus subgen. Nidulantes</taxon>
    </lineage>
</organism>
<evidence type="ECO:0000313" key="3">
    <source>
        <dbReference type="Proteomes" id="UP001610432"/>
    </source>
</evidence>
<accession>A0ABR4LVF0</accession>
<dbReference type="RefSeq" id="XP_070887361.1">
    <property type="nucleotide sequence ID" value="XM_071028839.1"/>
</dbReference>
<feature type="non-terminal residue" evidence="2">
    <location>
        <position position="72"/>
    </location>
</feature>
<protein>
    <submittedName>
        <fullName evidence="2">Uncharacterized protein</fullName>
    </submittedName>
</protein>
<name>A0ABR4LVF0_9EURO</name>
<dbReference type="Proteomes" id="UP001610432">
    <property type="component" value="Unassembled WGS sequence"/>
</dbReference>
<dbReference type="EMBL" id="JBFXLQ010000014">
    <property type="protein sequence ID" value="KAL2868382.1"/>
    <property type="molecule type" value="Genomic_DNA"/>
</dbReference>
<feature type="compositionally biased region" description="Polar residues" evidence="1">
    <location>
        <begin position="62"/>
        <end position="72"/>
    </location>
</feature>
<reference evidence="2 3" key="1">
    <citation type="submission" date="2024-07" db="EMBL/GenBank/DDBJ databases">
        <title>Section-level genome sequencing and comparative genomics of Aspergillus sections Usti and Cavernicolus.</title>
        <authorList>
            <consortium name="Lawrence Berkeley National Laboratory"/>
            <person name="Nybo J.L."/>
            <person name="Vesth T.C."/>
            <person name="Theobald S."/>
            <person name="Frisvad J.C."/>
            <person name="Larsen T.O."/>
            <person name="Kjaerboelling I."/>
            <person name="Rothschild-Mancinelli K."/>
            <person name="Lyhne E.K."/>
            <person name="Kogle M.E."/>
            <person name="Barry K."/>
            <person name="Clum A."/>
            <person name="Na H."/>
            <person name="Ledsgaard L."/>
            <person name="Lin J."/>
            <person name="Lipzen A."/>
            <person name="Kuo A."/>
            <person name="Riley R."/>
            <person name="Mondo S."/>
            <person name="Labutti K."/>
            <person name="Haridas S."/>
            <person name="Pangalinan J."/>
            <person name="Salamov A.A."/>
            <person name="Simmons B.A."/>
            <person name="Magnuson J.K."/>
            <person name="Chen J."/>
            <person name="Drula E."/>
            <person name="Henrissat B."/>
            <person name="Wiebenga A."/>
            <person name="Lubbers R.J."/>
            <person name="Gomes A.C."/>
            <person name="Macurrencykelacurrency M.R."/>
            <person name="Stajich J."/>
            <person name="Grigoriev I.V."/>
            <person name="Mortensen U.H."/>
            <person name="De Vries R.P."/>
            <person name="Baker S.E."/>
            <person name="Andersen M.R."/>
        </authorList>
    </citation>
    <scope>NUCLEOTIDE SEQUENCE [LARGE SCALE GENOMIC DNA]</scope>
    <source>
        <strain evidence="2 3">CBS 449.75</strain>
    </source>
</reference>